<dbReference type="GO" id="GO:0003723">
    <property type="term" value="F:RNA binding"/>
    <property type="evidence" value="ECO:0007669"/>
    <property type="project" value="UniProtKB-UniRule"/>
</dbReference>
<dbReference type="InterPro" id="IPR001737">
    <property type="entry name" value="KsgA/Erm"/>
</dbReference>
<evidence type="ECO:0000313" key="10">
    <source>
        <dbReference type="EMBL" id="SFL33511.1"/>
    </source>
</evidence>
<dbReference type="PROSITE" id="PS01131">
    <property type="entry name" value="RRNA_A_DIMETH"/>
    <property type="match status" value="1"/>
</dbReference>
<dbReference type="PANTHER" id="PTHR11727:SF7">
    <property type="entry name" value="DIMETHYLADENOSINE TRANSFERASE-RELATED"/>
    <property type="match status" value="1"/>
</dbReference>
<keyword evidence="11" id="KW-1185">Reference proteome</keyword>
<dbReference type="InterPro" id="IPR023165">
    <property type="entry name" value="rRNA_Ade_diMease-like_C"/>
</dbReference>
<dbReference type="EC" id="2.1.1.182" evidence="7"/>
<comment type="function">
    <text evidence="7">Specifically dimethylates two adjacent adenosines (A1518 and A1519) in the loop of a conserved hairpin near the 3'-end of 16S rRNA in the 30S particle. May play a critical role in biogenesis of 30S subunits.</text>
</comment>
<dbReference type="Gene3D" id="1.10.8.100">
    <property type="entry name" value="Ribosomal RNA adenine dimethylase-like, domain 2"/>
    <property type="match status" value="1"/>
</dbReference>
<dbReference type="InterPro" id="IPR029063">
    <property type="entry name" value="SAM-dependent_MTases_sf"/>
</dbReference>
<dbReference type="NCBIfam" id="TIGR00755">
    <property type="entry name" value="ksgA"/>
    <property type="match status" value="1"/>
</dbReference>
<evidence type="ECO:0000256" key="7">
    <source>
        <dbReference type="HAMAP-Rule" id="MF_00607"/>
    </source>
</evidence>
<protein>
    <recommendedName>
        <fullName evidence="7">Ribosomal RNA small subunit methyltransferase A</fullName>
        <ecNumber evidence="7">2.1.1.182</ecNumber>
    </recommendedName>
    <alternativeName>
        <fullName evidence="7">16S rRNA (adenine(1518)-N(6)/adenine(1519)-N(6))-dimethyltransferase</fullName>
    </alternativeName>
    <alternativeName>
        <fullName evidence="7">16S rRNA dimethyladenosine transferase</fullName>
    </alternativeName>
    <alternativeName>
        <fullName evidence="7">16S rRNA dimethylase</fullName>
    </alternativeName>
    <alternativeName>
        <fullName evidence="7">S-adenosylmethionine-6-N', N'-adenosyl(rRNA) dimethyltransferase</fullName>
    </alternativeName>
</protein>
<dbReference type="InterPro" id="IPR020598">
    <property type="entry name" value="rRNA_Ade_methylase_Trfase_N"/>
</dbReference>
<accession>A0A8G2F6U4</accession>
<dbReference type="SUPFAM" id="SSF53335">
    <property type="entry name" value="S-adenosyl-L-methionine-dependent methyltransferases"/>
    <property type="match status" value="1"/>
</dbReference>
<feature type="binding site" evidence="7 8">
    <location>
        <position position="35"/>
    </location>
    <ligand>
        <name>S-adenosyl-L-methionine</name>
        <dbReference type="ChEBI" id="CHEBI:59789"/>
    </ligand>
</feature>
<dbReference type="Gene3D" id="3.40.50.150">
    <property type="entry name" value="Vaccinia Virus protein VP39"/>
    <property type="match status" value="1"/>
</dbReference>
<keyword evidence="5 7" id="KW-0949">S-adenosyl-L-methionine</keyword>
<feature type="binding site" evidence="7 8">
    <location>
        <position position="103"/>
    </location>
    <ligand>
        <name>S-adenosyl-L-methionine</name>
        <dbReference type="ChEBI" id="CHEBI:59789"/>
    </ligand>
</feature>
<feature type="binding site" evidence="7 8">
    <location>
        <position position="60"/>
    </location>
    <ligand>
        <name>S-adenosyl-L-methionine</name>
        <dbReference type="ChEBI" id="CHEBI:59789"/>
    </ligand>
</feature>
<gene>
    <name evidence="7" type="primary">rsmA</name>
    <name evidence="7" type="synonym">ksgA</name>
    <name evidence="10" type="ORF">SAMN05421830_101655</name>
</gene>
<dbReference type="HAMAP" id="MF_00607">
    <property type="entry name" value="16SrRNA_methyltr_A"/>
    <property type="match status" value="1"/>
</dbReference>
<dbReference type="EMBL" id="FOTO01000001">
    <property type="protein sequence ID" value="SFL33511.1"/>
    <property type="molecule type" value="Genomic_DNA"/>
</dbReference>
<proteinExistence type="inferred from homology"/>
<feature type="binding site" evidence="7 8">
    <location>
        <position position="33"/>
    </location>
    <ligand>
        <name>S-adenosyl-L-methionine</name>
        <dbReference type="ChEBI" id="CHEBI:59789"/>
    </ligand>
</feature>
<evidence type="ECO:0000313" key="11">
    <source>
        <dbReference type="Proteomes" id="UP000199581"/>
    </source>
</evidence>
<dbReference type="InterPro" id="IPR020596">
    <property type="entry name" value="rRNA_Ade_Mease_Trfase_CS"/>
</dbReference>
<keyword evidence="1 7" id="KW-0963">Cytoplasm</keyword>
<dbReference type="SMART" id="SM00650">
    <property type="entry name" value="rADc"/>
    <property type="match status" value="1"/>
</dbReference>
<feature type="binding site" evidence="7 8">
    <location>
        <position position="81"/>
    </location>
    <ligand>
        <name>S-adenosyl-L-methionine</name>
        <dbReference type="ChEBI" id="CHEBI:59789"/>
    </ligand>
</feature>
<dbReference type="Proteomes" id="UP000199581">
    <property type="component" value="Unassembled WGS sequence"/>
</dbReference>
<comment type="caution">
    <text evidence="10">The sequence shown here is derived from an EMBL/GenBank/DDBJ whole genome shotgun (WGS) entry which is preliminary data.</text>
</comment>
<feature type="domain" description="Ribosomal RNA adenine methylase transferase N-terminal" evidence="9">
    <location>
        <begin position="40"/>
        <end position="208"/>
    </location>
</feature>
<evidence type="ECO:0000256" key="2">
    <source>
        <dbReference type="ARBA" id="ARBA00022552"/>
    </source>
</evidence>
<keyword evidence="4 7" id="KW-0808">Transferase</keyword>
<dbReference type="AlphaFoldDB" id="A0A8G2F6U4"/>
<comment type="subcellular location">
    <subcellularLocation>
        <location evidence="7">Cytoplasm</location>
    </subcellularLocation>
</comment>
<evidence type="ECO:0000256" key="8">
    <source>
        <dbReference type="PROSITE-ProRule" id="PRU01026"/>
    </source>
</evidence>
<dbReference type="PROSITE" id="PS51689">
    <property type="entry name" value="SAM_RNA_A_N6_MT"/>
    <property type="match status" value="1"/>
</dbReference>
<dbReference type="InterPro" id="IPR011530">
    <property type="entry name" value="rRNA_adenine_dimethylase"/>
</dbReference>
<comment type="similarity">
    <text evidence="7">Belongs to the class I-like SAM-binding methyltransferase superfamily. rRNA adenine N(6)-methyltransferase family. RsmA subfamily.</text>
</comment>
<reference evidence="10 11" key="1">
    <citation type="submission" date="2016-10" db="EMBL/GenBank/DDBJ databases">
        <authorList>
            <person name="Varghese N."/>
            <person name="Submissions S."/>
        </authorList>
    </citation>
    <scope>NUCLEOTIDE SEQUENCE [LARGE SCALE GENOMIC DNA]</scope>
    <source>
        <strain evidence="10 11">DSM 1741</strain>
    </source>
</reference>
<dbReference type="GO" id="GO:0005829">
    <property type="term" value="C:cytosol"/>
    <property type="evidence" value="ECO:0007669"/>
    <property type="project" value="TreeGrafter"/>
</dbReference>
<feature type="binding site" evidence="7 8">
    <location>
        <position position="123"/>
    </location>
    <ligand>
        <name>S-adenosyl-L-methionine</name>
        <dbReference type="ChEBI" id="CHEBI:59789"/>
    </ligand>
</feature>
<evidence type="ECO:0000256" key="3">
    <source>
        <dbReference type="ARBA" id="ARBA00022603"/>
    </source>
</evidence>
<evidence type="ECO:0000256" key="6">
    <source>
        <dbReference type="ARBA" id="ARBA00022884"/>
    </source>
</evidence>
<organism evidence="10 11">
    <name type="scientific">Desulfomicrobium norvegicum (strain DSM 1741 / NCIMB 8310)</name>
    <name type="common">Desulfovibrio baculatus (strain Norway 4)</name>
    <name type="synonym">Desulfovibrio desulfuricans (strain Norway 4)</name>
    <dbReference type="NCBI Taxonomy" id="52561"/>
    <lineage>
        <taxon>Bacteria</taxon>
        <taxon>Pseudomonadati</taxon>
        <taxon>Thermodesulfobacteriota</taxon>
        <taxon>Desulfovibrionia</taxon>
        <taxon>Desulfovibrionales</taxon>
        <taxon>Desulfomicrobiaceae</taxon>
        <taxon>Desulfomicrobium</taxon>
    </lineage>
</organism>
<comment type="catalytic activity">
    <reaction evidence="7">
        <text>adenosine(1518)/adenosine(1519) in 16S rRNA + 4 S-adenosyl-L-methionine = N(6)-dimethyladenosine(1518)/N(6)-dimethyladenosine(1519) in 16S rRNA + 4 S-adenosyl-L-homocysteine + 4 H(+)</text>
        <dbReference type="Rhea" id="RHEA:19609"/>
        <dbReference type="Rhea" id="RHEA-COMP:10232"/>
        <dbReference type="Rhea" id="RHEA-COMP:10233"/>
        <dbReference type="ChEBI" id="CHEBI:15378"/>
        <dbReference type="ChEBI" id="CHEBI:57856"/>
        <dbReference type="ChEBI" id="CHEBI:59789"/>
        <dbReference type="ChEBI" id="CHEBI:74411"/>
        <dbReference type="ChEBI" id="CHEBI:74493"/>
        <dbReference type="EC" id="2.1.1.182"/>
    </reaction>
</comment>
<dbReference type="PANTHER" id="PTHR11727">
    <property type="entry name" value="DIMETHYLADENOSINE TRANSFERASE"/>
    <property type="match status" value="1"/>
</dbReference>
<evidence type="ECO:0000256" key="5">
    <source>
        <dbReference type="ARBA" id="ARBA00022691"/>
    </source>
</evidence>
<dbReference type="OrthoDB" id="9814755at2"/>
<keyword evidence="3 7" id="KW-0489">Methyltransferase</keyword>
<name>A0A8G2F6U4_DESNO</name>
<dbReference type="Pfam" id="PF00398">
    <property type="entry name" value="RrnaAD"/>
    <property type="match status" value="1"/>
</dbReference>
<evidence type="ECO:0000259" key="9">
    <source>
        <dbReference type="SMART" id="SM00650"/>
    </source>
</evidence>
<sequence>MTVVPSDGSNDSAGCRAVDRSSFFAPKRSLGQNFLSDPNICRRIVASLELAPGDPVLEIGPGRGALTRILAGHDGPVMALEKDTELVNWIKSEFPTVGVVHADGLDFCWEATRRLPGLSLIGNLPYNVASPMIWEMVSRCRSFRSMLFMVQKEVALRLTAREGSRTYGALSAWVGNFVRGEYVFTVPPHVFRPQPKVDSAIVRFLPRPDPAWDDAAALSWTVKILFQQRRKQLGTILKAHWSGAVEAWCAELGVDRRIRPEELSPEALRSLSRVLAPQKKEG</sequence>
<evidence type="ECO:0000256" key="4">
    <source>
        <dbReference type="ARBA" id="ARBA00022679"/>
    </source>
</evidence>
<evidence type="ECO:0000256" key="1">
    <source>
        <dbReference type="ARBA" id="ARBA00022490"/>
    </source>
</evidence>
<dbReference type="GO" id="GO:0052908">
    <property type="term" value="F:16S rRNA (adenine(1518)-N(6)/adenine(1519)-N(6))-dimethyltransferase activity"/>
    <property type="evidence" value="ECO:0007669"/>
    <property type="project" value="UniProtKB-EC"/>
</dbReference>
<keyword evidence="2 7" id="KW-0698">rRNA processing</keyword>
<keyword evidence="6 7" id="KW-0694">RNA-binding</keyword>